<organism evidence="2 3">
    <name type="scientific">Septoria linicola</name>
    <dbReference type="NCBI Taxonomy" id="215465"/>
    <lineage>
        <taxon>Eukaryota</taxon>
        <taxon>Fungi</taxon>
        <taxon>Dikarya</taxon>
        <taxon>Ascomycota</taxon>
        <taxon>Pezizomycotina</taxon>
        <taxon>Dothideomycetes</taxon>
        <taxon>Dothideomycetidae</taxon>
        <taxon>Mycosphaerellales</taxon>
        <taxon>Mycosphaerellaceae</taxon>
        <taxon>Septoria</taxon>
    </lineage>
</organism>
<feature type="region of interest" description="Disordered" evidence="1">
    <location>
        <begin position="15"/>
        <end position="34"/>
    </location>
</feature>
<evidence type="ECO:0000313" key="3">
    <source>
        <dbReference type="Proteomes" id="UP001056384"/>
    </source>
</evidence>
<accession>A0A9Q9AU42</accession>
<proteinExistence type="predicted"/>
<gene>
    <name evidence="2" type="ORF">Slin15195_G084940</name>
</gene>
<evidence type="ECO:0000313" key="2">
    <source>
        <dbReference type="EMBL" id="USW55175.1"/>
    </source>
</evidence>
<feature type="compositionally biased region" description="Polar residues" evidence="1">
    <location>
        <begin position="147"/>
        <end position="156"/>
    </location>
</feature>
<evidence type="ECO:0000256" key="1">
    <source>
        <dbReference type="SAM" id="MobiDB-lite"/>
    </source>
</evidence>
<feature type="compositionally biased region" description="Basic and acidic residues" evidence="1">
    <location>
        <begin position="17"/>
        <end position="31"/>
    </location>
</feature>
<keyword evidence="3" id="KW-1185">Reference proteome</keyword>
<sequence>MYNLWNASRASLVGRNTENERKQRNSIDRHSLRPLLDDYGTDEKRYYRSSEFQRALLEDQIQQSFTPSPTVEPAPEENQRLSRYSLKRRSTAASKSSLSLGMLDMTREVPEDRRSEEREEREQRGGEPEIPSSPYASIVPIEHKASESTTSDQSSEPEPEPAPKHRVPRIHLSGVGPLLSRVRSRRTE</sequence>
<feature type="region of interest" description="Disordered" evidence="1">
    <location>
        <begin position="64"/>
        <end position="188"/>
    </location>
</feature>
<reference evidence="2" key="1">
    <citation type="submission" date="2022-06" db="EMBL/GenBank/DDBJ databases">
        <title>Complete genome sequences of two strains of the flax pathogen Septoria linicola.</title>
        <authorList>
            <person name="Lapalu N."/>
            <person name="Simon A."/>
            <person name="Demenou B."/>
            <person name="Paumier D."/>
            <person name="Guillot M.-P."/>
            <person name="Gout L."/>
            <person name="Valade R."/>
        </authorList>
    </citation>
    <scope>NUCLEOTIDE SEQUENCE</scope>
    <source>
        <strain evidence="2">SE15195</strain>
    </source>
</reference>
<dbReference type="OrthoDB" id="10344595at2759"/>
<dbReference type="AlphaFoldDB" id="A0A9Q9AU42"/>
<dbReference type="EMBL" id="CP099424">
    <property type="protein sequence ID" value="USW55175.1"/>
    <property type="molecule type" value="Genomic_DNA"/>
</dbReference>
<feature type="compositionally biased region" description="Basic and acidic residues" evidence="1">
    <location>
        <begin position="105"/>
        <end position="127"/>
    </location>
</feature>
<protein>
    <submittedName>
        <fullName evidence="2">Uncharacterized protein</fullName>
    </submittedName>
</protein>
<name>A0A9Q9AU42_9PEZI</name>
<dbReference type="Proteomes" id="UP001056384">
    <property type="component" value="Chromosome 7"/>
</dbReference>